<sequence length="116" mass="12921">MQHSVLSVLQIVYHVSSGASIRCRLRICPLLVAIQVGAGALVPHLLCLSDRESCNFFCWSQSTQFELFEQQAENETHISEDVSFDLTSMIQPLLTDGSHGMRLSISLADANRLHYS</sequence>
<dbReference type="AlphaFoldDB" id="F0WBF2"/>
<reference evidence="1" key="1">
    <citation type="journal article" date="2011" name="PLoS Biol.">
        <title>Gene gain and loss during evolution of obligate parasitism in the white rust pathogen of Arabidopsis thaliana.</title>
        <authorList>
            <person name="Kemen E."/>
            <person name="Gardiner A."/>
            <person name="Schultz-Larsen T."/>
            <person name="Kemen A.C."/>
            <person name="Balmuth A.L."/>
            <person name="Robert-Seilaniantz A."/>
            <person name="Bailey K."/>
            <person name="Holub E."/>
            <person name="Studholme D.J."/>
            <person name="Maclean D."/>
            <person name="Jones J.D."/>
        </authorList>
    </citation>
    <scope>NUCLEOTIDE SEQUENCE</scope>
</reference>
<organism evidence="1">
    <name type="scientific">Albugo laibachii Nc14</name>
    <dbReference type="NCBI Taxonomy" id="890382"/>
    <lineage>
        <taxon>Eukaryota</taxon>
        <taxon>Sar</taxon>
        <taxon>Stramenopiles</taxon>
        <taxon>Oomycota</taxon>
        <taxon>Peronosporomycetes</taxon>
        <taxon>Albuginales</taxon>
        <taxon>Albuginaceae</taxon>
        <taxon>Albugo</taxon>
    </lineage>
</organism>
<reference evidence="1" key="2">
    <citation type="submission" date="2011-02" db="EMBL/GenBank/DDBJ databases">
        <authorList>
            <person name="MacLean D."/>
        </authorList>
    </citation>
    <scope>NUCLEOTIDE SEQUENCE</scope>
</reference>
<proteinExistence type="predicted"/>
<evidence type="ECO:0000313" key="1">
    <source>
        <dbReference type="EMBL" id="CCA18476.1"/>
    </source>
</evidence>
<gene>
    <name evidence="1" type="primary">AlNc14C51G3999</name>
    <name evidence="1" type="ORF">ALNC14_046190</name>
</gene>
<dbReference type="EMBL" id="FR824096">
    <property type="protein sequence ID" value="CCA18476.1"/>
    <property type="molecule type" value="Genomic_DNA"/>
</dbReference>
<protein>
    <submittedName>
        <fullName evidence="1">AlNc14C51G3999 protein</fullName>
    </submittedName>
</protein>
<accession>F0WBF2</accession>
<dbReference type="HOGENOM" id="CLU_2101463_0_0_1"/>
<name>F0WBF2_9STRA</name>